<dbReference type="RefSeq" id="WP_249712817.1">
    <property type="nucleotide sequence ID" value="NZ_JAMFMB010000036.1"/>
</dbReference>
<protein>
    <submittedName>
        <fullName evidence="3">Mu transposase C-terminal domain-containing protein</fullName>
    </submittedName>
</protein>
<dbReference type="InterPro" id="IPR015378">
    <property type="entry name" value="Transposase-like_Mu_C"/>
</dbReference>
<keyword evidence="4" id="KW-1185">Reference proteome</keyword>
<accession>A0ABT0QA10</accession>
<reference evidence="3" key="1">
    <citation type="submission" date="2022-05" db="EMBL/GenBank/DDBJ databases">
        <authorList>
            <person name="Park J.-S."/>
        </authorList>
    </citation>
    <scope>NUCLEOTIDE SEQUENCE</scope>
    <source>
        <strain evidence="3">2012CJ41-6</strain>
    </source>
</reference>
<feature type="compositionally biased region" description="Acidic residues" evidence="1">
    <location>
        <begin position="698"/>
        <end position="715"/>
    </location>
</feature>
<dbReference type="Pfam" id="PF09299">
    <property type="entry name" value="Mu-transpos_C"/>
    <property type="match status" value="1"/>
</dbReference>
<name>A0ABT0QA10_9RHOB</name>
<evidence type="ECO:0000256" key="1">
    <source>
        <dbReference type="SAM" id="MobiDB-lite"/>
    </source>
</evidence>
<feature type="domain" description="Integrase catalytic" evidence="2">
    <location>
        <begin position="281"/>
        <end position="497"/>
    </location>
</feature>
<organism evidence="3 4">
    <name type="scientific">Ruegeria spongiae</name>
    <dbReference type="NCBI Taxonomy" id="2942209"/>
    <lineage>
        <taxon>Bacteria</taxon>
        <taxon>Pseudomonadati</taxon>
        <taxon>Pseudomonadota</taxon>
        <taxon>Alphaproteobacteria</taxon>
        <taxon>Rhodobacterales</taxon>
        <taxon>Roseobacteraceae</taxon>
        <taxon>Ruegeria</taxon>
    </lineage>
</organism>
<evidence type="ECO:0000313" key="3">
    <source>
        <dbReference type="EMBL" id="MCL6285739.1"/>
    </source>
</evidence>
<proteinExistence type="predicted"/>
<feature type="region of interest" description="Disordered" evidence="1">
    <location>
        <begin position="658"/>
        <end position="715"/>
    </location>
</feature>
<dbReference type="SUPFAM" id="SSF53098">
    <property type="entry name" value="Ribonuclease H-like"/>
    <property type="match status" value="1"/>
</dbReference>
<dbReference type="PROSITE" id="PS50994">
    <property type="entry name" value="INTEGRASE"/>
    <property type="match status" value="1"/>
</dbReference>
<dbReference type="InterPro" id="IPR036397">
    <property type="entry name" value="RNaseH_sf"/>
</dbReference>
<evidence type="ECO:0000259" key="2">
    <source>
        <dbReference type="PROSITE" id="PS50994"/>
    </source>
</evidence>
<dbReference type="InterPro" id="IPR001584">
    <property type="entry name" value="Integrase_cat-core"/>
</dbReference>
<dbReference type="Proteomes" id="UP001203880">
    <property type="component" value="Unassembled WGS sequence"/>
</dbReference>
<comment type="caution">
    <text evidence="3">The sequence shown here is derived from an EMBL/GenBank/DDBJ whole genome shotgun (WGS) entry which is preliminary data.</text>
</comment>
<sequence>MTHHFRVSELDCLEIAGRQHSLVSLNRTGSIWSRLDDPSVCISLTGDELIRLLAAPDTRLRRSFFSSKSAYRRLRHDHNYLQSVEPEKRSKALWQSTCVQVFLEAEARRETTRTERSIDALRCELERRVNLIEEVDQDLGRKPRAGQVLVRRRFPSARWLLEWVRLAEKGGHSPLVFLRKKSGKVPNKRLAADAEGLLAECVLGYLDRNEPTQEQIVSHVKDRFTDANAARVLIGQPALSVPSASTVRRRIRGLDPFEVMAQRKGIDAARRKFGFFENGIPADYPMQRLEMDEWQIDLVSLLGESGALDCLPPEERARFAVGRRWLYVAVDCATRCILGFRLVSTPNADDAIRMLNLIIQDKTPIAVAAGCESSWGQSGGIGQLFTDQGSAFVAEKFRVAVADLGATYEAPPAGVPKLRARIERLFRTFGQQLAPMLIGRTFSDPVARGDYPSEKWAALTDDELAKVFTLFVVDIYHNTPHSGLMGETPANAWKRLEAEQGVTPPPDANQRRAVLGIPHSRRLGRHGVRVFGINYTCPQLQTALLRGAGGEVDLRIDPEDLTHISVCLGQEWFSAEAVSGAVHGLSFDEWLVLVRVLRERFKEEALLSEHVVREARKKIRAIDAEARQLRRVQPPHLTADMLQQEERRLFLGLRIGPEASSATGAPEHPHNRGRPGPDDLFGDVVEPAGPITPKDGGETAEPDVTSDDEEWTFDD</sequence>
<evidence type="ECO:0000313" key="4">
    <source>
        <dbReference type="Proteomes" id="UP001203880"/>
    </source>
</evidence>
<dbReference type="Gene3D" id="3.30.420.10">
    <property type="entry name" value="Ribonuclease H-like superfamily/Ribonuclease H"/>
    <property type="match status" value="1"/>
</dbReference>
<dbReference type="InterPro" id="IPR012337">
    <property type="entry name" value="RNaseH-like_sf"/>
</dbReference>
<dbReference type="EMBL" id="JAMFMB010000036">
    <property type="protein sequence ID" value="MCL6285739.1"/>
    <property type="molecule type" value="Genomic_DNA"/>
</dbReference>
<gene>
    <name evidence="3" type="ORF">M3P21_19605</name>
</gene>